<reference evidence="1" key="1">
    <citation type="submission" date="2021-06" db="EMBL/GenBank/DDBJ databases">
        <authorList>
            <person name="Kallberg Y."/>
            <person name="Tangrot J."/>
            <person name="Rosling A."/>
        </authorList>
    </citation>
    <scope>NUCLEOTIDE SEQUENCE</scope>
    <source>
        <strain evidence="1">87-6 pot B 2015</strain>
    </source>
</reference>
<organism evidence="1 2">
    <name type="scientific">Funneliformis mosseae</name>
    <name type="common">Endomycorrhizal fungus</name>
    <name type="synonym">Glomus mosseae</name>
    <dbReference type="NCBI Taxonomy" id="27381"/>
    <lineage>
        <taxon>Eukaryota</taxon>
        <taxon>Fungi</taxon>
        <taxon>Fungi incertae sedis</taxon>
        <taxon>Mucoromycota</taxon>
        <taxon>Glomeromycotina</taxon>
        <taxon>Glomeromycetes</taxon>
        <taxon>Glomerales</taxon>
        <taxon>Glomeraceae</taxon>
        <taxon>Funneliformis</taxon>
    </lineage>
</organism>
<dbReference type="EMBL" id="CAJVPP010002361">
    <property type="protein sequence ID" value="CAG8597373.1"/>
    <property type="molecule type" value="Genomic_DNA"/>
</dbReference>
<feature type="non-terminal residue" evidence="1">
    <location>
        <position position="43"/>
    </location>
</feature>
<accession>A0A9N9GAZ2</accession>
<comment type="caution">
    <text evidence="1">The sequence shown here is derived from an EMBL/GenBank/DDBJ whole genome shotgun (WGS) entry which is preliminary data.</text>
</comment>
<evidence type="ECO:0000313" key="1">
    <source>
        <dbReference type="EMBL" id="CAG8597373.1"/>
    </source>
</evidence>
<gene>
    <name evidence="1" type="ORF">FMOSSE_LOCUS8762</name>
</gene>
<dbReference type="AlphaFoldDB" id="A0A9N9GAZ2"/>
<proteinExistence type="predicted"/>
<dbReference type="Proteomes" id="UP000789375">
    <property type="component" value="Unassembled WGS sequence"/>
</dbReference>
<name>A0A9N9GAZ2_FUNMO</name>
<protein>
    <submittedName>
        <fullName evidence="1">7533_t:CDS:1</fullName>
    </submittedName>
</protein>
<evidence type="ECO:0000313" key="2">
    <source>
        <dbReference type="Proteomes" id="UP000789375"/>
    </source>
</evidence>
<sequence length="43" mass="4669">MCNSISKAFAQKIGLYITREFGLEYSAVKELGIGTTNAGKKVM</sequence>
<keyword evidence="2" id="KW-1185">Reference proteome</keyword>